<proteinExistence type="predicted"/>
<feature type="region of interest" description="Disordered" evidence="1">
    <location>
        <begin position="50"/>
        <end position="71"/>
    </location>
</feature>
<dbReference type="RefSeq" id="WP_371150169.1">
    <property type="nucleotide sequence ID" value="NZ_CP192217.1"/>
</dbReference>
<evidence type="ECO:0000256" key="1">
    <source>
        <dbReference type="SAM" id="MobiDB-lite"/>
    </source>
</evidence>
<comment type="caution">
    <text evidence="2">The sequence shown here is derived from an EMBL/GenBank/DDBJ whole genome shotgun (WGS) entry which is preliminary data.</text>
</comment>
<dbReference type="EMBL" id="JBFSOO010000003">
    <property type="protein sequence ID" value="MEZ6853000.1"/>
    <property type="molecule type" value="Genomic_DNA"/>
</dbReference>
<accession>A0ABV4JQH2</accession>
<name>A0ABV4JQH2_9BACT</name>
<gene>
    <name evidence="2" type="ORF">AB2Z07_05530</name>
</gene>
<keyword evidence="3" id="KW-1185">Reference proteome</keyword>
<reference evidence="2 3" key="1">
    <citation type="submission" date="2024-07" db="EMBL/GenBank/DDBJ databases">
        <title>Active virus-host system and metabolic interactions in a Lokiarchaeon culture.</title>
        <authorList>
            <person name="Ponce Toledo R.I."/>
            <person name="Rodrigues Oliveira T."/>
            <person name="Schleper C."/>
        </authorList>
    </citation>
    <scope>NUCLEOTIDE SEQUENCE [LARGE SCALE GENOMIC DNA]</scope>
    <source>
        <strain evidence="2 3">B35</strain>
    </source>
</reference>
<protein>
    <submittedName>
        <fullName evidence="2">Uncharacterized protein</fullName>
    </submittedName>
</protein>
<organism evidence="2 3">
    <name type="scientific">Halodesulfovibrio aestuarii</name>
    <dbReference type="NCBI Taxonomy" id="126333"/>
    <lineage>
        <taxon>Bacteria</taxon>
        <taxon>Pseudomonadati</taxon>
        <taxon>Thermodesulfobacteriota</taxon>
        <taxon>Desulfovibrionia</taxon>
        <taxon>Desulfovibrionales</taxon>
        <taxon>Desulfovibrionaceae</taxon>
        <taxon>Halodesulfovibrio</taxon>
    </lineage>
</organism>
<evidence type="ECO:0000313" key="2">
    <source>
        <dbReference type="EMBL" id="MEZ6853000.1"/>
    </source>
</evidence>
<dbReference type="Proteomes" id="UP001568358">
    <property type="component" value="Unassembled WGS sequence"/>
</dbReference>
<evidence type="ECO:0000313" key="3">
    <source>
        <dbReference type="Proteomes" id="UP001568358"/>
    </source>
</evidence>
<sequence length="71" mass="7436">MKVNAQDTINLISAGLGLGIKAYETAKRLSAAGYEVPGLDEFEHSTMQLRELPDLPTGDGSASPLPAEAHA</sequence>